<keyword evidence="6 9" id="KW-0443">Lipid metabolism</keyword>
<evidence type="ECO:0000313" key="14">
    <source>
        <dbReference type="Proteomes" id="UP000233524"/>
    </source>
</evidence>
<reference evidence="13 14" key="1">
    <citation type="journal article" date="2017" name="G3 (Bethesda)">
        <title>First Draft Genome Sequence of the Pathogenic Fungus Lomentospora prolificans (Formerly Scedosporium prolificans).</title>
        <authorList>
            <person name="Luo R."/>
            <person name="Zimin A."/>
            <person name="Workman R."/>
            <person name="Fan Y."/>
            <person name="Pertea G."/>
            <person name="Grossman N."/>
            <person name="Wear M.P."/>
            <person name="Jia B."/>
            <person name="Miller H."/>
            <person name="Casadevall A."/>
            <person name="Timp W."/>
            <person name="Zhang S.X."/>
            <person name="Salzberg S.L."/>
        </authorList>
    </citation>
    <scope>NUCLEOTIDE SEQUENCE [LARGE SCALE GENOMIC DNA]</scope>
    <source>
        <strain evidence="13 14">JHH-5317</strain>
    </source>
</reference>
<dbReference type="Pfam" id="PF01735">
    <property type="entry name" value="PLA2_B"/>
    <property type="match status" value="1"/>
</dbReference>
<dbReference type="Proteomes" id="UP000233524">
    <property type="component" value="Unassembled WGS sequence"/>
</dbReference>
<dbReference type="GO" id="GO:0004623">
    <property type="term" value="F:phospholipase A2 activity"/>
    <property type="evidence" value="ECO:0007669"/>
    <property type="project" value="TreeGrafter"/>
</dbReference>
<sequence>MWFSRLLALGLVSAGASARASPDGQLHTPRAAPDSPSGGYAPAVVDCPSSRPSVRSGSALSNEERKWLETRDPKTKAALDKFFGKVNIADFDYASYLQKDGAYPRVAIAVSGGGYRALLNGAGFIAAADERTGGDGGIAGLLQTSTYLAGLSGGGWLVGSIFGNNFTTIDSLRNDKNVWQFQESIISGPPSTGLIGVLDTARYWSDLYDQVSSKGDAGFETSLTDFWGRAVSYQLLRGDDGGAAYTFSSISDSDDFKNGDTPFPILVADGRAPNTKIVNLNSTVFEFNPYEMGSWDPTLSGFIPLKYLGSEFEGGKVNDSGNCVRGFDQLGFVMGTSSSLFNMALLTEFPNDVPKTIVNTIQSLFKRLDKDNNDIAQYAPNPFKGYNTQLGSIGRSDELSLVDGGEDLQNIPLHPLIQPHREVDVIFAVDSSADTTYSWPNGTALRASYDRSKETIANGTQFPAVPDDNSFINLKLNQQPTFFGCSVSDFESGSTPPPLVVYIPNAPLSAFSNVSTFTPSYELEQRNEILRNGFDVATRGNGTFDDKWPTCVACAALSRSFDRTGTTPPQACQDCFSRYCWNGDVDTTSVSSYEPGLLLNVDSDSLGAKAGVSAALWLVSGVATFVMIFG</sequence>
<dbReference type="PANTHER" id="PTHR10728">
    <property type="entry name" value="CYTOSOLIC PHOSPHOLIPASE A2"/>
    <property type="match status" value="1"/>
</dbReference>
<keyword evidence="4 9" id="KW-0378">Hydrolase</keyword>
<proteinExistence type="inferred from homology"/>
<dbReference type="PROSITE" id="PS51210">
    <property type="entry name" value="PLA2C"/>
    <property type="match status" value="1"/>
</dbReference>
<keyword evidence="7" id="KW-0325">Glycoprotein</keyword>
<evidence type="ECO:0000256" key="2">
    <source>
        <dbReference type="ARBA" id="ARBA00013274"/>
    </source>
</evidence>
<dbReference type="EMBL" id="NLAX01000003">
    <property type="protein sequence ID" value="PKS12724.1"/>
    <property type="molecule type" value="Genomic_DNA"/>
</dbReference>
<comment type="caution">
    <text evidence="13">The sequence shown here is derived from an EMBL/GenBank/DDBJ whole genome shotgun (WGS) entry which is preliminary data.</text>
</comment>
<keyword evidence="14" id="KW-1185">Reference proteome</keyword>
<gene>
    <name evidence="13" type="ORF">jhhlp_000932</name>
</gene>
<feature type="compositionally biased region" description="Polar residues" evidence="11">
    <location>
        <begin position="50"/>
        <end position="61"/>
    </location>
</feature>
<dbReference type="EC" id="3.1.1.5" evidence="2 10"/>
<dbReference type="SUPFAM" id="SSF52151">
    <property type="entry name" value="FabD/lysophospholipase-like"/>
    <property type="match status" value="1"/>
</dbReference>
<dbReference type="FunFam" id="3.40.1090.10:FF:000010">
    <property type="entry name" value="Lysophospholipase"/>
    <property type="match status" value="1"/>
</dbReference>
<evidence type="ECO:0000259" key="12">
    <source>
        <dbReference type="PROSITE" id="PS51210"/>
    </source>
</evidence>
<dbReference type="AlphaFoldDB" id="A0A2N3NJX8"/>
<dbReference type="STRING" id="41688.A0A2N3NJX8"/>
<protein>
    <recommendedName>
        <fullName evidence="2 10">Lysophospholipase</fullName>
        <ecNumber evidence="2 10">3.1.1.5</ecNumber>
    </recommendedName>
</protein>
<name>A0A2N3NJX8_9PEZI</name>
<evidence type="ECO:0000256" key="3">
    <source>
        <dbReference type="ARBA" id="ARBA00022729"/>
    </source>
</evidence>
<evidence type="ECO:0000256" key="7">
    <source>
        <dbReference type="ARBA" id="ARBA00023180"/>
    </source>
</evidence>
<comment type="similarity">
    <text evidence="1 10">Belongs to the lysophospholipase family.</text>
</comment>
<keyword evidence="5 9" id="KW-0442">Lipid degradation</keyword>
<dbReference type="VEuPathDB" id="FungiDB:jhhlp_000932"/>
<dbReference type="GO" id="GO:0004622">
    <property type="term" value="F:phosphatidylcholine lysophospholipase activity"/>
    <property type="evidence" value="ECO:0007669"/>
    <property type="project" value="UniProtKB-EC"/>
</dbReference>
<evidence type="ECO:0000256" key="11">
    <source>
        <dbReference type="SAM" id="MobiDB-lite"/>
    </source>
</evidence>
<dbReference type="GO" id="GO:0005783">
    <property type="term" value="C:endoplasmic reticulum"/>
    <property type="evidence" value="ECO:0007669"/>
    <property type="project" value="TreeGrafter"/>
</dbReference>
<dbReference type="PANTHER" id="PTHR10728:SF33">
    <property type="entry name" value="LYSOPHOSPHOLIPASE 1-RELATED"/>
    <property type="match status" value="1"/>
</dbReference>
<accession>A0A2N3NJX8</accession>
<feature type="chain" id="PRO_5014492492" description="Lysophospholipase" evidence="10">
    <location>
        <begin position="19"/>
        <end position="630"/>
    </location>
</feature>
<dbReference type="InParanoid" id="A0A2N3NJX8"/>
<evidence type="ECO:0000256" key="10">
    <source>
        <dbReference type="RuleBase" id="RU362103"/>
    </source>
</evidence>
<dbReference type="SMART" id="SM00022">
    <property type="entry name" value="PLAc"/>
    <property type="match status" value="1"/>
</dbReference>
<feature type="region of interest" description="Disordered" evidence="11">
    <location>
        <begin position="19"/>
        <end position="67"/>
    </location>
</feature>
<dbReference type="GO" id="GO:0046475">
    <property type="term" value="P:glycerophospholipid catabolic process"/>
    <property type="evidence" value="ECO:0007669"/>
    <property type="project" value="TreeGrafter"/>
</dbReference>
<feature type="signal peptide" evidence="10">
    <location>
        <begin position="1"/>
        <end position="18"/>
    </location>
</feature>
<organism evidence="13 14">
    <name type="scientific">Lomentospora prolificans</name>
    <dbReference type="NCBI Taxonomy" id="41688"/>
    <lineage>
        <taxon>Eukaryota</taxon>
        <taxon>Fungi</taxon>
        <taxon>Dikarya</taxon>
        <taxon>Ascomycota</taxon>
        <taxon>Pezizomycotina</taxon>
        <taxon>Sordariomycetes</taxon>
        <taxon>Hypocreomycetidae</taxon>
        <taxon>Microascales</taxon>
        <taxon>Microascaceae</taxon>
        <taxon>Lomentospora</taxon>
    </lineage>
</organism>
<evidence type="ECO:0000256" key="1">
    <source>
        <dbReference type="ARBA" id="ARBA00008780"/>
    </source>
</evidence>
<dbReference type="Gene3D" id="3.40.1090.10">
    <property type="entry name" value="Cytosolic phospholipase A2 catalytic domain"/>
    <property type="match status" value="1"/>
</dbReference>
<feature type="domain" description="PLA2c" evidence="12">
    <location>
        <begin position="46"/>
        <end position="586"/>
    </location>
</feature>
<dbReference type="InterPro" id="IPR016035">
    <property type="entry name" value="Acyl_Trfase/lysoPLipase"/>
</dbReference>
<evidence type="ECO:0000256" key="8">
    <source>
        <dbReference type="ARBA" id="ARBA00049531"/>
    </source>
</evidence>
<keyword evidence="3 10" id="KW-0732">Signal</keyword>
<dbReference type="GO" id="GO:0005829">
    <property type="term" value="C:cytosol"/>
    <property type="evidence" value="ECO:0007669"/>
    <property type="project" value="TreeGrafter"/>
</dbReference>
<dbReference type="InterPro" id="IPR002642">
    <property type="entry name" value="LysoPLipase_cat_dom"/>
</dbReference>
<evidence type="ECO:0000256" key="4">
    <source>
        <dbReference type="ARBA" id="ARBA00022801"/>
    </source>
</evidence>
<evidence type="ECO:0000256" key="9">
    <source>
        <dbReference type="PROSITE-ProRule" id="PRU00555"/>
    </source>
</evidence>
<dbReference type="OrthoDB" id="4084751at2759"/>
<comment type="catalytic activity">
    <reaction evidence="8 10">
        <text>a 1-acyl-sn-glycero-3-phosphocholine + H2O = sn-glycerol 3-phosphocholine + a fatty acid + H(+)</text>
        <dbReference type="Rhea" id="RHEA:15177"/>
        <dbReference type="ChEBI" id="CHEBI:15377"/>
        <dbReference type="ChEBI" id="CHEBI:15378"/>
        <dbReference type="ChEBI" id="CHEBI:16870"/>
        <dbReference type="ChEBI" id="CHEBI:28868"/>
        <dbReference type="ChEBI" id="CHEBI:58168"/>
        <dbReference type="EC" id="3.1.1.5"/>
    </reaction>
</comment>
<evidence type="ECO:0000313" key="13">
    <source>
        <dbReference type="EMBL" id="PKS12724.1"/>
    </source>
</evidence>
<dbReference type="FunCoup" id="A0A2N3NJX8">
    <property type="interactions" value="69"/>
</dbReference>
<evidence type="ECO:0000256" key="6">
    <source>
        <dbReference type="ARBA" id="ARBA00023098"/>
    </source>
</evidence>
<evidence type="ECO:0000256" key="5">
    <source>
        <dbReference type="ARBA" id="ARBA00022963"/>
    </source>
</evidence>